<dbReference type="InterPro" id="IPR008928">
    <property type="entry name" value="6-hairpin_glycosidase_sf"/>
</dbReference>
<feature type="region of interest" description="Disordered" evidence="1">
    <location>
        <begin position="17"/>
        <end position="49"/>
    </location>
</feature>
<dbReference type="InterPro" id="IPR012341">
    <property type="entry name" value="6hp_glycosidase-like_sf"/>
</dbReference>
<dbReference type="SUPFAM" id="SSF48208">
    <property type="entry name" value="Six-hairpin glycosidases"/>
    <property type="match status" value="1"/>
</dbReference>
<dbReference type="Proteomes" id="UP001236652">
    <property type="component" value="Chromosome"/>
</dbReference>
<dbReference type="EMBL" id="CP126446">
    <property type="protein sequence ID" value="WIG00121.1"/>
    <property type="molecule type" value="Genomic_DNA"/>
</dbReference>
<accession>A0ABY8V6E4</accession>
<feature type="compositionally biased region" description="Low complexity" evidence="1">
    <location>
        <begin position="40"/>
        <end position="49"/>
    </location>
</feature>
<gene>
    <name evidence="2" type="ORF">QNI29_02940</name>
</gene>
<dbReference type="Gene3D" id="1.50.10.10">
    <property type="match status" value="1"/>
</dbReference>
<feature type="compositionally biased region" description="Acidic residues" evidence="1">
    <location>
        <begin position="27"/>
        <end position="39"/>
    </location>
</feature>
<protein>
    <submittedName>
        <fullName evidence="2">Uncharacterized protein</fullName>
    </submittedName>
</protein>
<organism evidence="2 3">
    <name type="scientific">Pontibacillus chungwhensis</name>
    <dbReference type="NCBI Taxonomy" id="265426"/>
    <lineage>
        <taxon>Bacteria</taxon>
        <taxon>Bacillati</taxon>
        <taxon>Bacillota</taxon>
        <taxon>Bacilli</taxon>
        <taxon>Bacillales</taxon>
        <taxon>Bacillaceae</taxon>
        <taxon>Pontibacillus</taxon>
    </lineage>
</organism>
<keyword evidence="3" id="KW-1185">Reference proteome</keyword>
<sequence>MSSMMFASAILLAGCTNDEASSKTDEQVEETDQQQEGEGDQQAKGSSVASVSVKDYNSFDTAGNMLAYAEFELSGEPLVEGLGLDLDVLDPKNVDAPTKFDYTAGVEAYEYSEEAMYEVVEKSGLGLHLVNGPAVQNIAEQEEKEPSQVLGERFYTLADQVGYPREEIFQNMYPTMIEYSSGDPHYAQEVNTGEYASNDDGTYVPMYQVDFQSLRWDRGKMDKVLTPAAYGGTFLKQSLWAGDFMGGFHTVDGDEELEAESADGDSDENIALGVSSADGMQGLILTEEIWNKVNYVRDSLFYSANDQGLTQAQLGDSYNPEEGLVYLPHKIAVTEDGNDQAANAESLEVSDASSQLRDQWLMLWPSAEFYGMTDQRPANENVNPAFRALFDSNPYPSAPAENLDDHASNDVASNDPYSANKDVMMHVFKNLDAMHFNKEVGAFVTSHSGSEQGDYVDTFEAGYTIESLRIFERAIDGLPVGYANAESAKGLETEEGKRALELITKQADFIKDKLMLDSGLVASGYKIGEGAEDATTLDAQIGAIRGLTAAYLATKDEQYREAARTIYQAMDEKLWDEEVKAYATKGEEMVYTPETAGGVAAVYRVAINNLANMNEDEQKPASLDRETIVSRYTEFFDVVIDGPATDQGMQVSEFWDTGDFYKTDDDSGNTDQDNVLQIQAGHGEHGIAPVLLDVEITRN</sequence>
<dbReference type="RefSeq" id="WP_231419378.1">
    <property type="nucleotide sequence ID" value="NZ_CP126446.1"/>
</dbReference>
<name>A0ABY8V6E4_9BACI</name>
<evidence type="ECO:0000256" key="1">
    <source>
        <dbReference type="SAM" id="MobiDB-lite"/>
    </source>
</evidence>
<reference evidence="2 3" key="1">
    <citation type="submission" date="2023-05" db="EMBL/GenBank/DDBJ databases">
        <title>Comparative genomics reveals the evidence of polycyclic aromatic hydrocarbons degradation in moderately halophilic genus Pontibacillus.</title>
        <authorList>
            <person name="Yang H."/>
            <person name="Qian Z."/>
        </authorList>
    </citation>
    <scope>NUCLEOTIDE SEQUENCE [LARGE SCALE GENOMIC DNA]</scope>
    <source>
        <strain evidence="3">HN14</strain>
    </source>
</reference>
<proteinExistence type="predicted"/>
<evidence type="ECO:0000313" key="2">
    <source>
        <dbReference type="EMBL" id="WIG00121.1"/>
    </source>
</evidence>
<evidence type="ECO:0000313" key="3">
    <source>
        <dbReference type="Proteomes" id="UP001236652"/>
    </source>
</evidence>